<dbReference type="Proteomes" id="UP000283469">
    <property type="component" value="Unassembled WGS sequence"/>
</dbReference>
<dbReference type="PANTHER" id="PTHR22911">
    <property type="entry name" value="ACYL-MALONYL CONDENSING ENZYME-RELATED"/>
    <property type="match status" value="1"/>
</dbReference>
<feature type="domain" description="EamA" evidence="2">
    <location>
        <begin position="20"/>
        <end position="145"/>
    </location>
</feature>
<feature type="transmembrane region" description="Helical" evidence="1">
    <location>
        <begin position="155"/>
        <end position="176"/>
    </location>
</feature>
<dbReference type="GO" id="GO:0016020">
    <property type="term" value="C:membrane"/>
    <property type="evidence" value="ECO:0007669"/>
    <property type="project" value="InterPro"/>
</dbReference>
<feature type="transmembrane region" description="Helical" evidence="1">
    <location>
        <begin position="46"/>
        <end position="64"/>
    </location>
</feature>
<protein>
    <submittedName>
        <fullName evidence="3">DMT family transporter</fullName>
    </submittedName>
</protein>
<feature type="transmembrane region" description="Helical" evidence="1">
    <location>
        <begin position="76"/>
        <end position="97"/>
    </location>
</feature>
<keyword evidence="1" id="KW-0812">Transmembrane</keyword>
<feature type="transmembrane region" description="Helical" evidence="1">
    <location>
        <begin position="271"/>
        <end position="289"/>
    </location>
</feature>
<dbReference type="InterPro" id="IPR000620">
    <property type="entry name" value="EamA_dom"/>
</dbReference>
<dbReference type="EMBL" id="QVRA01000010">
    <property type="protein sequence ID" value="RJG54330.1"/>
    <property type="molecule type" value="Genomic_DNA"/>
</dbReference>
<name>A0A418YRM0_9SPHN</name>
<keyword evidence="1" id="KW-1133">Transmembrane helix</keyword>
<keyword evidence="4" id="KW-1185">Reference proteome</keyword>
<feature type="transmembrane region" description="Helical" evidence="1">
    <location>
        <begin position="188"/>
        <end position="207"/>
    </location>
</feature>
<keyword evidence="1" id="KW-0472">Membrane</keyword>
<dbReference type="InterPro" id="IPR037185">
    <property type="entry name" value="EmrE-like"/>
</dbReference>
<organism evidence="3 4">
    <name type="scientific">Sphingobium terrigena</name>
    <dbReference type="NCBI Taxonomy" id="2304063"/>
    <lineage>
        <taxon>Bacteria</taxon>
        <taxon>Pseudomonadati</taxon>
        <taxon>Pseudomonadota</taxon>
        <taxon>Alphaproteobacteria</taxon>
        <taxon>Sphingomonadales</taxon>
        <taxon>Sphingomonadaceae</taxon>
        <taxon>Sphingobium</taxon>
    </lineage>
</organism>
<dbReference type="PANTHER" id="PTHR22911:SF76">
    <property type="entry name" value="EAMA DOMAIN-CONTAINING PROTEIN"/>
    <property type="match status" value="1"/>
</dbReference>
<sequence length="293" mass="31240">MASSTPIARADMPKLAFPALILANLILPVGPVLVRLADVGPVAAAFWRLTLALPFLILLALPGLRRTAPTIREWGALVWSGLFFAGDLAAWHIGILYTKVTNATIFGNMSGLMLPIWGLVVLRQRPKRMQAIALTLAAAGAAVMMGGSYNLSPRYLHGDLLCLLAGALYTGYLLIVQGVRGRLDSWSVLAISSVVSAPPLLLCALWLGERIMPGDWTPLVLLALTSQLIGQGLLTYAIGWFTPLVLGLSLLLQPAVSAVLGWMLFGEWLSVTDMIGTMAVAAALVLVRLPSRA</sequence>
<accession>A0A418YRM0</accession>
<proteinExistence type="predicted"/>
<feature type="transmembrane region" description="Helical" evidence="1">
    <location>
        <begin position="103"/>
        <end position="122"/>
    </location>
</feature>
<feature type="domain" description="EamA" evidence="2">
    <location>
        <begin position="158"/>
        <end position="287"/>
    </location>
</feature>
<evidence type="ECO:0000259" key="2">
    <source>
        <dbReference type="Pfam" id="PF00892"/>
    </source>
</evidence>
<evidence type="ECO:0000313" key="3">
    <source>
        <dbReference type="EMBL" id="RJG54330.1"/>
    </source>
</evidence>
<dbReference type="AlphaFoldDB" id="A0A418YRM0"/>
<evidence type="ECO:0000313" key="4">
    <source>
        <dbReference type="Proteomes" id="UP000283469"/>
    </source>
</evidence>
<dbReference type="OrthoDB" id="8770617at2"/>
<feature type="transmembrane region" description="Helical" evidence="1">
    <location>
        <begin position="131"/>
        <end position="149"/>
    </location>
</feature>
<dbReference type="SUPFAM" id="SSF103481">
    <property type="entry name" value="Multidrug resistance efflux transporter EmrE"/>
    <property type="match status" value="2"/>
</dbReference>
<comment type="caution">
    <text evidence="3">The sequence shown here is derived from an EMBL/GenBank/DDBJ whole genome shotgun (WGS) entry which is preliminary data.</text>
</comment>
<evidence type="ECO:0000256" key="1">
    <source>
        <dbReference type="SAM" id="Phobius"/>
    </source>
</evidence>
<dbReference type="Pfam" id="PF00892">
    <property type="entry name" value="EamA"/>
    <property type="match status" value="2"/>
</dbReference>
<reference evidence="3 4" key="1">
    <citation type="submission" date="2018-08" db="EMBL/GenBank/DDBJ databases">
        <title>Sphingobium sp. EO9.</title>
        <authorList>
            <person name="Park Y."/>
            <person name="Kim K.H."/>
            <person name="Jeon C.O."/>
        </authorList>
    </citation>
    <scope>NUCLEOTIDE SEQUENCE [LARGE SCALE GENOMIC DNA]</scope>
    <source>
        <strain evidence="3 4">EO9</strain>
    </source>
</reference>
<gene>
    <name evidence="3" type="ORF">D0Z70_12510</name>
</gene>